<dbReference type="Pfam" id="PF01425">
    <property type="entry name" value="Amidase"/>
    <property type="match status" value="1"/>
</dbReference>
<dbReference type="EMBL" id="CP165628">
    <property type="protein sequence ID" value="XDU70807.1"/>
    <property type="molecule type" value="Genomic_DNA"/>
</dbReference>
<evidence type="ECO:0000259" key="1">
    <source>
        <dbReference type="Pfam" id="PF01425"/>
    </source>
</evidence>
<dbReference type="Gene3D" id="3.90.1300.10">
    <property type="entry name" value="Amidase signature (AS) domain"/>
    <property type="match status" value="1"/>
</dbReference>
<sequence>MTELLNLSIAEAGAKVRAGETSFPELVSACLDREQKTRELNGWLEVYAEPAIKLAQAQQTLLENGYDLGPLQGIPLGLKANIDICGQEMNAGSKILQGNIASQDATVTRLLKQAGAIILGTTNMHEFAWGGTTNNPHFGACRNPWDAQRVPAGSSGGSGVVAGVRSAFATLGTDTGGSVRLPAALNGVTGLRPTVGNISTDGVFPLAWSMDTVGPLAARSADCAILYATLSGADAKQRANIDQQLARPLKGLRIGVLDPYSFYSLQPGVEKTLRGALSDFEKQHGVEIVSLKVEGLENAVDAQIIVDACEPSAIHWPWLKDRASDYGDDVRILLQAGLTFTAVEYLQAQRYRTWLRDKFSELFTQVDMIITPTLPFTAPLIGQETLPIGDGEVSTLLGNLIFTCIPSLAVLPAISFPAGFDSLGLPVGLQLMAAPGQEALLLRAAHQYQRRSTHHLRLPPLLNH</sequence>
<dbReference type="PANTHER" id="PTHR11895">
    <property type="entry name" value="TRANSAMIDASE"/>
    <property type="match status" value="1"/>
</dbReference>
<dbReference type="PANTHER" id="PTHR11895:SF176">
    <property type="entry name" value="AMIDASE AMID-RELATED"/>
    <property type="match status" value="1"/>
</dbReference>
<dbReference type="InterPro" id="IPR023631">
    <property type="entry name" value="Amidase_dom"/>
</dbReference>
<protein>
    <submittedName>
        <fullName evidence="2">Amidase</fullName>
    </submittedName>
</protein>
<reference evidence="2" key="1">
    <citation type="submission" date="2024-07" db="EMBL/GenBank/DDBJ databases">
        <authorList>
            <person name="Biller S.J."/>
        </authorList>
    </citation>
    <scope>NUCLEOTIDE SEQUENCE</scope>
    <source>
        <strain evidence="2">WC2420</strain>
    </source>
</reference>
<dbReference type="GO" id="GO:0003824">
    <property type="term" value="F:catalytic activity"/>
    <property type="evidence" value="ECO:0007669"/>
    <property type="project" value="InterPro"/>
</dbReference>
<evidence type="ECO:0000313" key="2">
    <source>
        <dbReference type="EMBL" id="XDU70807.1"/>
    </source>
</evidence>
<gene>
    <name evidence="2" type="ORF">AB3G37_14620</name>
</gene>
<dbReference type="RefSeq" id="WP_369788252.1">
    <property type="nucleotide sequence ID" value="NZ_CP165628.1"/>
</dbReference>
<organism evidence="2">
    <name type="scientific">Rouxiella sp. WC2420</name>
    <dbReference type="NCBI Taxonomy" id="3234145"/>
    <lineage>
        <taxon>Bacteria</taxon>
        <taxon>Pseudomonadati</taxon>
        <taxon>Pseudomonadota</taxon>
        <taxon>Gammaproteobacteria</taxon>
        <taxon>Enterobacterales</taxon>
        <taxon>Yersiniaceae</taxon>
        <taxon>Rouxiella</taxon>
    </lineage>
</organism>
<feature type="domain" description="Amidase" evidence="1">
    <location>
        <begin position="25"/>
        <end position="442"/>
    </location>
</feature>
<dbReference type="InterPro" id="IPR000120">
    <property type="entry name" value="Amidase"/>
</dbReference>
<name>A0AB39VND5_9GAMM</name>
<dbReference type="AlphaFoldDB" id="A0AB39VND5"/>
<accession>A0AB39VND5</accession>
<dbReference type="SUPFAM" id="SSF75304">
    <property type="entry name" value="Amidase signature (AS) enzymes"/>
    <property type="match status" value="1"/>
</dbReference>
<dbReference type="InterPro" id="IPR036928">
    <property type="entry name" value="AS_sf"/>
</dbReference>
<proteinExistence type="predicted"/>